<organism evidence="3 4">
    <name type="scientific">Microthyrium microscopicum</name>
    <dbReference type="NCBI Taxonomy" id="703497"/>
    <lineage>
        <taxon>Eukaryota</taxon>
        <taxon>Fungi</taxon>
        <taxon>Dikarya</taxon>
        <taxon>Ascomycota</taxon>
        <taxon>Pezizomycotina</taxon>
        <taxon>Dothideomycetes</taxon>
        <taxon>Dothideomycetes incertae sedis</taxon>
        <taxon>Microthyriales</taxon>
        <taxon>Microthyriaceae</taxon>
        <taxon>Microthyrium</taxon>
    </lineage>
</organism>
<dbReference type="Gene3D" id="1.10.220.20">
    <property type="match status" value="1"/>
</dbReference>
<protein>
    <recommendedName>
        <fullName evidence="2">SEC7 domain-containing protein</fullName>
    </recommendedName>
</protein>
<feature type="region of interest" description="Disordered" evidence="1">
    <location>
        <begin position="535"/>
        <end position="572"/>
    </location>
</feature>
<feature type="compositionally biased region" description="Basic and acidic residues" evidence="1">
    <location>
        <begin position="324"/>
        <end position="348"/>
    </location>
</feature>
<dbReference type="SUPFAM" id="SSF48425">
    <property type="entry name" value="Sec7 domain"/>
    <property type="match status" value="1"/>
</dbReference>
<name>A0A6A6UIK8_9PEZI</name>
<feature type="region of interest" description="Disordered" evidence="1">
    <location>
        <begin position="1"/>
        <end position="27"/>
    </location>
</feature>
<dbReference type="Gene3D" id="1.10.1000.11">
    <property type="entry name" value="Arf Nucleotide-binding Site Opener,domain 2"/>
    <property type="match status" value="1"/>
</dbReference>
<dbReference type="GO" id="GO:0005085">
    <property type="term" value="F:guanyl-nucleotide exchange factor activity"/>
    <property type="evidence" value="ECO:0007669"/>
    <property type="project" value="InterPro"/>
</dbReference>
<dbReference type="InterPro" id="IPR035999">
    <property type="entry name" value="Sec7_dom_sf"/>
</dbReference>
<feature type="compositionally biased region" description="Basic and acidic residues" evidence="1">
    <location>
        <begin position="1604"/>
        <end position="1615"/>
    </location>
</feature>
<keyword evidence="4" id="KW-1185">Reference proteome</keyword>
<evidence type="ECO:0000313" key="4">
    <source>
        <dbReference type="Proteomes" id="UP000799302"/>
    </source>
</evidence>
<dbReference type="EMBL" id="MU004232">
    <property type="protein sequence ID" value="KAF2672029.1"/>
    <property type="molecule type" value="Genomic_DNA"/>
</dbReference>
<evidence type="ECO:0000259" key="2">
    <source>
        <dbReference type="PROSITE" id="PS50190"/>
    </source>
</evidence>
<feature type="region of interest" description="Disordered" evidence="1">
    <location>
        <begin position="303"/>
        <end position="384"/>
    </location>
</feature>
<dbReference type="PROSITE" id="PS50190">
    <property type="entry name" value="SEC7"/>
    <property type="match status" value="1"/>
</dbReference>
<feature type="domain" description="SEC7" evidence="2">
    <location>
        <begin position="665"/>
        <end position="855"/>
    </location>
</feature>
<dbReference type="InterPro" id="IPR016024">
    <property type="entry name" value="ARM-type_fold"/>
</dbReference>
<feature type="compositionally biased region" description="Basic and acidic residues" evidence="1">
    <location>
        <begin position="557"/>
        <end position="572"/>
    </location>
</feature>
<reference evidence="3" key="1">
    <citation type="journal article" date="2020" name="Stud. Mycol.">
        <title>101 Dothideomycetes genomes: a test case for predicting lifestyles and emergence of pathogens.</title>
        <authorList>
            <person name="Haridas S."/>
            <person name="Albert R."/>
            <person name="Binder M."/>
            <person name="Bloem J."/>
            <person name="Labutti K."/>
            <person name="Salamov A."/>
            <person name="Andreopoulos B."/>
            <person name="Baker S."/>
            <person name="Barry K."/>
            <person name="Bills G."/>
            <person name="Bluhm B."/>
            <person name="Cannon C."/>
            <person name="Castanera R."/>
            <person name="Culley D."/>
            <person name="Daum C."/>
            <person name="Ezra D."/>
            <person name="Gonzalez J."/>
            <person name="Henrissat B."/>
            <person name="Kuo A."/>
            <person name="Liang C."/>
            <person name="Lipzen A."/>
            <person name="Lutzoni F."/>
            <person name="Magnuson J."/>
            <person name="Mondo S."/>
            <person name="Nolan M."/>
            <person name="Ohm R."/>
            <person name="Pangilinan J."/>
            <person name="Park H.-J."/>
            <person name="Ramirez L."/>
            <person name="Alfaro M."/>
            <person name="Sun H."/>
            <person name="Tritt A."/>
            <person name="Yoshinaga Y."/>
            <person name="Zwiers L.-H."/>
            <person name="Turgeon B."/>
            <person name="Goodwin S."/>
            <person name="Spatafora J."/>
            <person name="Crous P."/>
            <person name="Grigoriev I."/>
        </authorList>
    </citation>
    <scope>NUCLEOTIDE SEQUENCE</scope>
    <source>
        <strain evidence="3">CBS 115976</strain>
    </source>
</reference>
<dbReference type="Proteomes" id="UP000799302">
    <property type="component" value="Unassembled WGS sequence"/>
</dbReference>
<evidence type="ECO:0000313" key="3">
    <source>
        <dbReference type="EMBL" id="KAF2672029.1"/>
    </source>
</evidence>
<dbReference type="SUPFAM" id="SSF48371">
    <property type="entry name" value="ARM repeat"/>
    <property type="match status" value="1"/>
</dbReference>
<evidence type="ECO:0000256" key="1">
    <source>
        <dbReference type="SAM" id="MobiDB-lite"/>
    </source>
</evidence>
<dbReference type="InterPro" id="IPR032691">
    <property type="entry name" value="Mon2/Sec7/BIG1-like_HUS"/>
</dbReference>
<dbReference type="SMART" id="SM00222">
    <property type="entry name" value="Sec7"/>
    <property type="match status" value="1"/>
</dbReference>
<feature type="region of interest" description="Disordered" evidence="1">
    <location>
        <begin position="74"/>
        <end position="111"/>
    </location>
</feature>
<accession>A0A6A6UIK8</accession>
<dbReference type="InterPro" id="IPR056604">
    <property type="entry name" value="GBF1-like_TPR"/>
</dbReference>
<dbReference type="PANTHER" id="PTHR10663:SF388">
    <property type="entry name" value="GOLGI-SPECIFIC BREFELDIN A-RESISTANCE GUANINE NUCLEOTIDE EXCHANGE FACTOR 1"/>
    <property type="match status" value="1"/>
</dbReference>
<proteinExistence type="predicted"/>
<dbReference type="GO" id="GO:0016192">
    <property type="term" value="P:vesicle-mediated transport"/>
    <property type="evidence" value="ECO:0007669"/>
    <property type="project" value="UniProtKB-ARBA"/>
</dbReference>
<dbReference type="PANTHER" id="PTHR10663">
    <property type="entry name" value="GUANYL-NUCLEOTIDE EXCHANGE FACTOR"/>
    <property type="match status" value="1"/>
</dbReference>
<dbReference type="Pfam" id="PF01369">
    <property type="entry name" value="Sec7"/>
    <property type="match status" value="1"/>
</dbReference>
<dbReference type="InterPro" id="IPR000904">
    <property type="entry name" value="Sec7_dom"/>
</dbReference>
<dbReference type="GO" id="GO:0032012">
    <property type="term" value="P:regulation of ARF protein signal transduction"/>
    <property type="evidence" value="ECO:0007669"/>
    <property type="project" value="InterPro"/>
</dbReference>
<feature type="compositionally biased region" description="Polar residues" evidence="1">
    <location>
        <begin position="16"/>
        <end position="27"/>
    </location>
</feature>
<dbReference type="GO" id="GO:0005794">
    <property type="term" value="C:Golgi apparatus"/>
    <property type="evidence" value="ECO:0007669"/>
    <property type="project" value="UniProtKB-ARBA"/>
</dbReference>
<sequence length="1615" mass="178980">MTSIPSLPLHLRASSPAPSSTQPLTRPNTISIAVDPVALVITECITVSSAMRKHARWAHSSMAAILGGGSKLASSIDTAGRRPGQQTDGSEREDEGSLGGRWGLRGKKGKSLQDNPLMSAFTKLRSDLKGCRDIKEFDTPALLHPFLQVIRSSSTSASITSLALIAITKFLSYNVVSKESPRLPEAMQLLSLAITHCRFEASNTPADEVVYIRILKLMEGMISGPGGDLLSDESVCHIMETGLGLCCEARFTQILQRSAEITMVSMCQVVFERLKHLEFEAGDEPGALEEDTKHDMDAVKMEPAVNGTAVEDMGDDSSSTLDMDTPKTSKEEPHDESRGDGKQEKVDTAMDANTEADAENTTNEKAPLLSNDEQPAETEELSDTPVDLGQVEVASEPPQIKPYSLPSIKELFRSLVELLDPHDTNYTDTMRVMALRIVDVALEVAGPSIANHPSLASLAQDTLCRHLFQLVRSDNMAILNESLRVAGTLITTCRSVLKLQQELFLSYLVACLFPKTDIPLEAGIDPRLYEGVPQSPSLVKPAPSQQPGSGRATPVPVRDRQRLGMEGGARKPDAREAMIESIGALIRVPSFMTELFVNYDCDIDRMALCADMVSLMSRNAFPDSAIWSTTNVPPLCLDALLGYVQSIWDRMDDEPRTEDLPSQQELRRRRALKEVIIQGSSKFNANPKGGLAYLATQGVITNVENPAEIARFLKATSRLDKKVLGDFISKSANEKILKAFIEEFNFRGLRIDEALRQLLYTFRLPGESQLIERIVTVFCEKYESDGNEDDIASTDAMFVLTYAIIMLNTDQHNPNLKSSKRMVIEDFARNLRGVNDGKNFDLEYLQTIFNDIKANEIILPEEHQNKHAYDHAWKELLVKIKDTSNLIICDTNIFDGDMFAATWKPIVATLSYVFMSASDDVVFSRVITGFDQCAQIAAKYQLTEVLDHIIFCLSKISTLAAGTTPDTSLNTEVTANDKSVMVSEMAVKFGRDDRAQLATIVLFKVLLGSESAVKQGWDHIIRIMLGLFVNSLIPASFSSIKNSVALGPIPLQPPVQVIDREQRQNEGGLFSALSSYVSSFANDEPPEPSEQEIDYTLCSIDCIKTCDFEELLNRISKLPPKPLRRVVKSLLSHIPEDSSPLIVKSEQPSHGSRPNTLYDPSLVFILELATILATRDSETVELLGKDVATALQSVIQHHSMYHYVVISRSAYYLLTLLRMSDQYDFVRVPVVLHLFSLFHDDALQRSAVPVLQGILDCMKGSSSSLRSEMATSPDFWSILHKLHSVPEASPYVFRIIEGLSAPPQTSITVDNYNSAIDLLNDFATLGSVGSNDEARRDHALRRGKGAKLPKPKHRDEVVRATRAVALIFQLTARVPAFITQSHLEPTKAWTTYWSPVFRNLTMQCLNPCREIRHQALSLLLRSLLSNDLASTEHKEWTKIFTEVLFPLITQLLKPEVYQSDPVGMGETRVQAATGLCKIFLHYLVALAGWEGMMALWVQILGIMERLMSSGVGDNLEEAVPESIKNILLVMADSGYLAPPDEKPEQRALWEQTWRHLDRFLPNMRPELFPETTAKGREKAQAPPPKSPKEQKSQELKNGAQSGETSEKQEAVAEEK</sequence>
<dbReference type="InterPro" id="IPR023394">
    <property type="entry name" value="Sec7_C_sf"/>
</dbReference>
<dbReference type="Pfam" id="PF12783">
    <property type="entry name" value="Sec7-like_HUS"/>
    <property type="match status" value="1"/>
</dbReference>
<dbReference type="OrthoDB" id="10258608at2759"/>
<dbReference type="CDD" id="cd00171">
    <property type="entry name" value="Sec7"/>
    <property type="match status" value="1"/>
</dbReference>
<dbReference type="Pfam" id="PF23325">
    <property type="entry name" value="TPR_28"/>
    <property type="match status" value="1"/>
</dbReference>
<gene>
    <name evidence="3" type="ORF">BT63DRAFT_186223</name>
</gene>
<feature type="region of interest" description="Disordered" evidence="1">
    <location>
        <begin position="1565"/>
        <end position="1615"/>
    </location>
</feature>